<sequence length="266" mass="31252">MYVSCKHEKMKLNEIRNKKTGEVLTKVQQEDFEYKNPIEHYQGEIIINRMLNYGISPDVINSNEELSDENVKLFNKAVKFWIKYKETFENTNIPNKLIDLLQAKKKAIQEDLLRGMVLTPKIVTAFIFKASEKHGYTLSQYTSEFNQKNIDLSKMPYAYRVKDNGQLQVFGETELSDGQLKQALEHRSVKIAQFLDKGNDWHCFFITFDSIGGRETWLGKKQPHYHYISNYFGVKREKVVEQLKSRKYKLGNLPHIKLIEYGKQPE</sequence>
<accession>A0ABP8C7U0</accession>
<proteinExistence type="predicted"/>
<protein>
    <submittedName>
        <fullName evidence="1">Uncharacterized protein</fullName>
    </submittedName>
</protein>
<comment type="caution">
    <text evidence="1">The sequence shown here is derived from an EMBL/GenBank/DDBJ whole genome shotgun (WGS) entry which is preliminary data.</text>
</comment>
<gene>
    <name evidence="1" type="ORF">GCM10022291_16620</name>
</gene>
<evidence type="ECO:0000313" key="1">
    <source>
        <dbReference type="EMBL" id="GAA4235249.1"/>
    </source>
</evidence>
<organism evidence="1 2">
    <name type="scientific">Postechiella marina</name>
    <dbReference type="NCBI Taxonomy" id="943941"/>
    <lineage>
        <taxon>Bacteria</taxon>
        <taxon>Pseudomonadati</taxon>
        <taxon>Bacteroidota</taxon>
        <taxon>Flavobacteriia</taxon>
        <taxon>Flavobacteriales</taxon>
        <taxon>Flavobacteriaceae</taxon>
        <taxon>Postechiella</taxon>
    </lineage>
</organism>
<dbReference type="Proteomes" id="UP001501496">
    <property type="component" value="Unassembled WGS sequence"/>
</dbReference>
<evidence type="ECO:0000313" key="2">
    <source>
        <dbReference type="Proteomes" id="UP001501496"/>
    </source>
</evidence>
<reference evidence="2" key="1">
    <citation type="journal article" date="2019" name="Int. J. Syst. Evol. Microbiol.">
        <title>The Global Catalogue of Microorganisms (GCM) 10K type strain sequencing project: providing services to taxonomists for standard genome sequencing and annotation.</title>
        <authorList>
            <consortium name="The Broad Institute Genomics Platform"/>
            <consortium name="The Broad Institute Genome Sequencing Center for Infectious Disease"/>
            <person name="Wu L."/>
            <person name="Ma J."/>
        </authorList>
    </citation>
    <scope>NUCLEOTIDE SEQUENCE [LARGE SCALE GENOMIC DNA]</scope>
    <source>
        <strain evidence="2">JCM 17630</strain>
    </source>
</reference>
<keyword evidence="2" id="KW-1185">Reference proteome</keyword>
<name>A0ABP8C7U0_9FLAO</name>
<dbReference type="EMBL" id="BAABCA010000003">
    <property type="protein sequence ID" value="GAA4235249.1"/>
    <property type="molecule type" value="Genomic_DNA"/>
</dbReference>